<comment type="similarity">
    <text evidence="1 6">Belongs to the universal ribosomal protein uS17 family.</text>
</comment>
<sequence length="89" mass="10572">MCMRNCRKLFTGKVVSDKMQKTIVVAVRYYQKDPLYKKRVTKVSKFYVHDEYENAKIGDLVYFSETRPLSKNKRFRLLKILLSDEGVKS</sequence>
<dbReference type="CDD" id="cd00364">
    <property type="entry name" value="Ribosomal_uS17"/>
    <property type="match status" value="1"/>
</dbReference>
<comment type="subunit">
    <text evidence="6">Part of the 30S ribosomal subunit.</text>
</comment>
<evidence type="ECO:0000256" key="6">
    <source>
        <dbReference type="HAMAP-Rule" id="MF_01345"/>
    </source>
</evidence>
<keyword evidence="2 6" id="KW-0699">rRNA-binding</keyword>
<keyword evidence="4 6" id="KW-0689">Ribosomal protein</keyword>
<accession>A0ABT9DDJ9</accession>
<dbReference type="GO" id="GO:0005840">
    <property type="term" value="C:ribosome"/>
    <property type="evidence" value="ECO:0007669"/>
    <property type="project" value="UniProtKB-KW"/>
</dbReference>
<dbReference type="NCBIfam" id="TIGR03635">
    <property type="entry name" value="uS17_bact"/>
    <property type="match status" value="1"/>
</dbReference>
<evidence type="ECO:0000256" key="5">
    <source>
        <dbReference type="ARBA" id="ARBA00023274"/>
    </source>
</evidence>
<keyword evidence="8" id="KW-1185">Reference proteome</keyword>
<dbReference type="InterPro" id="IPR019984">
    <property type="entry name" value="Ribosomal_uS17_bact/chlr"/>
</dbReference>
<keyword evidence="5 6" id="KW-0687">Ribonucleoprotein</keyword>
<evidence type="ECO:0000256" key="1">
    <source>
        <dbReference type="ARBA" id="ARBA00010254"/>
    </source>
</evidence>
<comment type="caution">
    <text evidence="7">The sequence shown here is derived from an EMBL/GenBank/DDBJ whole genome shotgun (WGS) entry which is preliminary data.</text>
</comment>
<dbReference type="Proteomes" id="UP001172036">
    <property type="component" value="Unassembled WGS sequence"/>
</dbReference>
<dbReference type="InterPro" id="IPR012340">
    <property type="entry name" value="NA-bd_OB-fold"/>
</dbReference>
<dbReference type="PANTHER" id="PTHR10744:SF1">
    <property type="entry name" value="SMALL RIBOSOMAL SUBUNIT PROTEIN US17M"/>
    <property type="match status" value="1"/>
</dbReference>
<dbReference type="EMBL" id="JAOSID010000004">
    <property type="protein sequence ID" value="MDO8168118.1"/>
    <property type="molecule type" value="Genomic_DNA"/>
</dbReference>
<name>A0ABT9DDJ9_9MOLU</name>
<dbReference type="PRINTS" id="PR00973">
    <property type="entry name" value="RIBOSOMALS17"/>
</dbReference>
<protein>
    <recommendedName>
        <fullName evidence="6">Small ribosomal subunit protein uS17</fullName>
    </recommendedName>
</protein>
<dbReference type="NCBIfam" id="NF004123">
    <property type="entry name" value="PRK05610.1"/>
    <property type="match status" value="1"/>
</dbReference>
<dbReference type="InterPro" id="IPR000266">
    <property type="entry name" value="Ribosomal_uS17"/>
</dbReference>
<dbReference type="Pfam" id="PF00366">
    <property type="entry name" value="Ribosomal_S17"/>
    <property type="match status" value="1"/>
</dbReference>
<gene>
    <name evidence="6 7" type="primary">rpsQ</name>
    <name evidence="7" type="ORF">OC680_01300</name>
</gene>
<organism evidence="7 8">
    <name type="scientific">Candidatus Phytoplasma melaleucae</name>
    <dbReference type="NCBI Taxonomy" id="2982630"/>
    <lineage>
        <taxon>Bacteria</taxon>
        <taxon>Bacillati</taxon>
        <taxon>Mycoplasmatota</taxon>
        <taxon>Mollicutes</taxon>
        <taxon>Acholeplasmatales</taxon>
        <taxon>Acholeplasmataceae</taxon>
        <taxon>Candidatus Phytoplasma</taxon>
    </lineage>
</organism>
<evidence type="ECO:0000256" key="2">
    <source>
        <dbReference type="ARBA" id="ARBA00022730"/>
    </source>
</evidence>
<dbReference type="Gene3D" id="2.40.50.140">
    <property type="entry name" value="Nucleic acid-binding proteins"/>
    <property type="match status" value="1"/>
</dbReference>
<dbReference type="HAMAP" id="MF_01345_B">
    <property type="entry name" value="Ribosomal_uS17_B"/>
    <property type="match status" value="1"/>
</dbReference>
<dbReference type="SUPFAM" id="SSF50249">
    <property type="entry name" value="Nucleic acid-binding proteins"/>
    <property type="match status" value="1"/>
</dbReference>
<evidence type="ECO:0000256" key="4">
    <source>
        <dbReference type="ARBA" id="ARBA00022980"/>
    </source>
</evidence>
<comment type="function">
    <text evidence="6">One of the primary rRNA binding proteins, it binds specifically to the 5'-end of 16S ribosomal RNA.</text>
</comment>
<evidence type="ECO:0000313" key="8">
    <source>
        <dbReference type="Proteomes" id="UP001172036"/>
    </source>
</evidence>
<keyword evidence="3 6" id="KW-0694">RNA-binding</keyword>
<evidence type="ECO:0000256" key="3">
    <source>
        <dbReference type="ARBA" id="ARBA00022884"/>
    </source>
</evidence>
<evidence type="ECO:0000313" key="7">
    <source>
        <dbReference type="EMBL" id="MDO8168118.1"/>
    </source>
</evidence>
<proteinExistence type="inferred from homology"/>
<reference evidence="7 8" key="1">
    <citation type="journal article" date="2023" name="Int. J. Syst. Evol. Microbiol.">
        <title>The observation of taxonomic boundaries for the 16SrII and 16SrXXV phytoplasmas using genome-based delimitation.</title>
        <authorList>
            <person name="Rodrigues Jardim B."/>
            <person name="Tran-Nguyen L.T.T."/>
            <person name="Gambley C."/>
            <person name="Al-Sadi A.M."/>
            <person name="Al-Subhi A.M."/>
            <person name="Foissac X."/>
            <person name="Salar P."/>
            <person name="Cai H."/>
            <person name="Yang J.Y."/>
            <person name="Davis R."/>
            <person name="Jones L."/>
            <person name="Rodoni B."/>
            <person name="Constable F.E."/>
        </authorList>
    </citation>
    <scope>NUCLEOTIDE SEQUENCE [LARGE SCALE GENOMIC DNA]</scope>
    <source>
        <strain evidence="7">BAWM-155c</strain>
    </source>
</reference>
<dbReference type="PANTHER" id="PTHR10744">
    <property type="entry name" value="40S RIBOSOMAL PROTEIN S11 FAMILY MEMBER"/>
    <property type="match status" value="1"/>
</dbReference>